<feature type="domain" description="SET" evidence="16">
    <location>
        <begin position="223"/>
        <end position="532"/>
    </location>
</feature>
<evidence type="ECO:0000256" key="12">
    <source>
        <dbReference type="ARBA" id="ARBA00093423"/>
    </source>
</evidence>
<feature type="domain" description="MYND-type" evidence="17">
    <location>
        <begin position="275"/>
        <end position="314"/>
    </location>
</feature>
<comment type="subcellular location">
    <subcellularLocation>
        <location evidence="2">Cytoplasm</location>
    </subcellularLocation>
    <subcellularLocation>
        <location evidence="1">Nucleus</location>
    </subcellularLocation>
</comment>
<evidence type="ECO:0000259" key="17">
    <source>
        <dbReference type="PROSITE" id="PS50865"/>
    </source>
</evidence>
<name>A0A1B6FMD8_9HEMI</name>
<dbReference type="Gene3D" id="2.170.270.10">
    <property type="entry name" value="SET domain"/>
    <property type="match status" value="1"/>
</dbReference>
<dbReference type="Pfam" id="PF00856">
    <property type="entry name" value="SET"/>
    <property type="match status" value="1"/>
</dbReference>
<dbReference type="InterPro" id="IPR044421">
    <property type="entry name" value="SMYD4_SET"/>
</dbReference>
<keyword evidence="5" id="KW-0808">Transferase</keyword>
<proteinExistence type="predicted"/>
<dbReference type="InterPro" id="IPR046341">
    <property type="entry name" value="SET_dom_sf"/>
</dbReference>
<dbReference type="EMBL" id="GECZ01018417">
    <property type="protein sequence ID" value="JAS51352.1"/>
    <property type="molecule type" value="Transcribed_RNA"/>
</dbReference>
<evidence type="ECO:0000256" key="1">
    <source>
        <dbReference type="ARBA" id="ARBA00004123"/>
    </source>
</evidence>
<evidence type="ECO:0000256" key="7">
    <source>
        <dbReference type="ARBA" id="ARBA00022723"/>
    </source>
</evidence>
<gene>
    <name evidence="18" type="ORF">g.25765</name>
</gene>
<evidence type="ECO:0000259" key="16">
    <source>
        <dbReference type="PROSITE" id="PS50280"/>
    </source>
</evidence>
<dbReference type="InterPro" id="IPR001214">
    <property type="entry name" value="SET_dom"/>
</dbReference>
<keyword evidence="8 15" id="KW-0863">Zinc-finger</keyword>
<organism evidence="18">
    <name type="scientific">Cuerna arida</name>
    <dbReference type="NCBI Taxonomy" id="1464854"/>
    <lineage>
        <taxon>Eukaryota</taxon>
        <taxon>Metazoa</taxon>
        <taxon>Ecdysozoa</taxon>
        <taxon>Arthropoda</taxon>
        <taxon>Hexapoda</taxon>
        <taxon>Insecta</taxon>
        <taxon>Pterygota</taxon>
        <taxon>Neoptera</taxon>
        <taxon>Paraneoptera</taxon>
        <taxon>Hemiptera</taxon>
        <taxon>Auchenorrhyncha</taxon>
        <taxon>Membracoidea</taxon>
        <taxon>Cicadellidae</taxon>
        <taxon>Cicadellinae</taxon>
        <taxon>Proconiini</taxon>
        <taxon>Cuerna</taxon>
    </lineage>
</organism>
<keyword evidence="7" id="KW-0479">Metal-binding</keyword>
<dbReference type="GO" id="GO:0008170">
    <property type="term" value="F:N-methyltransferase activity"/>
    <property type="evidence" value="ECO:0007669"/>
    <property type="project" value="UniProtKB-ARBA"/>
</dbReference>
<evidence type="ECO:0000256" key="8">
    <source>
        <dbReference type="ARBA" id="ARBA00022771"/>
    </source>
</evidence>
<dbReference type="PROSITE" id="PS50865">
    <property type="entry name" value="ZF_MYND_2"/>
    <property type="match status" value="1"/>
</dbReference>
<evidence type="ECO:0000256" key="5">
    <source>
        <dbReference type="ARBA" id="ARBA00022679"/>
    </source>
</evidence>
<evidence type="ECO:0000256" key="2">
    <source>
        <dbReference type="ARBA" id="ARBA00004496"/>
    </source>
</evidence>
<dbReference type="GO" id="GO:0008276">
    <property type="term" value="F:protein methyltransferase activity"/>
    <property type="evidence" value="ECO:0007669"/>
    <property type="project" value="UniProtKB-ARBA"/>
</dbReference>
<dbReference type="CDD" id="cd10536">
    <property type="entry name" value="SET_SMYD4"/>
    <property type="match status" value="1"/>
</dbReference>
<dbReference type="InterPro" id="IPR002893">
    <property type="entry name" value="Znf_MYND"/>
</dbReference>
<dbReference type="AlphaFoldDB" id="A0A1B6FMD8"/>
<dbReference type="GO" id="GO:0042826">
    <property type="term" value="F:histone deacetylase binding"/>
    <property type="evidence" value="ECO:0007669"/>
    <property type="project" value="TreeGrafter"/>
</dbReference>
<dbReference type="GO" id="GO:0032259">
    <property type="term" value="P:methylation"/>
    <property type="evidence" value="ECO:0007669"/>
    <property type="project" value="UniProtKB-KW"/>
</dbReference>
<dbReference type="PROSITE" id="PS01360">
    <property type="entry name" value="ZF_MYND_1"/>
    <property type="match status" value="1"/>
</dbReference>
<dbReference type="SUPFAM" id="SSF48452">
    <property type="entry name" value="TPR-like"/>
    <property type="match status" value="1"/>
</dbReference>
<dbReference type="Gene3D" id="1.25.40.10">
    <property type="entry name" value="Tetratricopeptide repeat domain"/>
    <property type="match status" value="1"/>
</dbReference>
<dbReference type="PANTHER" id="PTHR46165">
    <property type="entry name" value="SET AND MYND DOMAIN-CONTAINING PROTEIN 4"/>
    <property type="match status" value="1"/>
</dbReference>
<evidence type="ECO:0000313" key="18">
    <source>
        <dbReference type="EMBL" id="JAS51352.1"/>
    </source>
</evidence>
<dbReference type="GO" id="GO:0008757">
    <property type="term" value="F:S-adenosylmethionine-dependent methyltransferase activity"/>
    <property type="evidence" value="ECO:0007669"/>
    <property type="project" value="UniProtKB-ARBA"/>
</dbReference>
<dbReference type="PROSITE" id="PS50280">
    <property type="entry name" value="SET"/>
    <property type="match status" value="1"/>
</dbReference>
<dbReference type="GO" id="GO:0005634">
    <property type="term" value="C:nucleus"/>
    <property type="evidence" value="ECO:0007669"/>
    <property type="project" value="UniProtKB-SubCell"/>
</dbReference>
<evidence type="ECO:0000256" key="6">
    <source>
        <dbReference type="ARBA" id="ARBA00022691"/>
    </source>
</evidence>
<protein>
    <recommendedName>
        <fullName evidence="13">Protein-lysine N-methyltransferase SMYD4</fullName>
    </recommendedName>
    <alternativeName>
        <fullName evidence="14">SET and MYND domain-containing protein 4</fullName>
    </alternativeName>
</protein>
<keyword evidence="4" id="KW-0489">Methyltransferase</keyword>
<dbReference type="GO" id="GO:0008270">
    <property type="term" value="F:zinc ion binding"/>
    <property type="evidence" value="ECO:0007669"/>
    <property type="project" value="UniProtKB-KW"/>
</dbReference>
<sequence length="534" mass="59848">MEIEGNYFDEKLKQLLNYIKDSNSVESYSKMLTSLKQDHEKVEMAYCLLLEAGLLDLSEKMKVRSKSSKESSIFRDKGNKEFQLKQDLLAVQTYSLSVAFAPANSEELALAYANRSAVTFSLGEYTTCIKDIDRALAGSYPEYLRYKLYERKGKSLKFLRMNKSANDSFQMAQTCLLSSRLDGEKLKSMSLSLSEQVKSCSGTDITIKTVENCMPCLSEGKSNTILSASSLVEIQFSKELGRHLVASADIEPGDVLVIEEPFASVLLPASYNNYCFQCKKRCHALIPCLNCVEAMYCSEDCCSASWDNDHRVECSLLPLLVSFGFTKIELIAVRTLLRATQQNRSLQHLLDTLPQIESFKDEKTKGFNEDSQYNSSDYKSVHHLVGNMELRSNPDIFRKAATAAYILHLLDKNTDYFTSAKCHESNGMFLSCNKFENKPLNSVKLFVGGLLFKYLMIVPSNAHEISEMLVKKVRGEVVCDSLEIGGALYPVLSLINHSCDPNVVRHSHNGDVNVLTAIQVIPTGAQIVDNYGYH</sequence>
<evidence type="ECO:0000256" key="11">
    <source>
        <dbReference type="ARBA" id="ARBA00048985"/>
    </source>
</evidence>
<keyword evidence="9" id="KW-0862">Zinc</keyword>
<accession>A0A1B6FMD8</accession>
<reference evidence="18" key="1">
    <citation type="submission" date="2015-11" db="EMBL/GenBank/DDBJ databases">
        <title>De novo transcriptome assembly of four potential Pierce s Disease insect vectors from Arizona vineyards.</title>
        <authorList>
            <person name="Tassone E.E."/>
        </authorList>
    </citation>
    <scope>NUCLEOTIDE SEQUENCE</scope>
</reference>
<dbReference type="GO" id="GO:0005737">
    <property type="term" value="C:cytoplasm"/>
    <property type="evidence" value="ECO:0007669"/>
    <property type="project" value="UniProtKB-SubCell"/>
</dbReference>
<dbReference type="InterPro" id="IPR052097">
    <property type="entry name" value="SET-MYND_domain_protein"/>
</dbReference>
<keyword evidence="6" id="KW-0949">S-adenosyl-L-methionine</keyword>
<keyword evidence="10" id="KW-0539">Nucleus</keyword>
<evidence type="ECO:0000256" key="15">
    <source>
        <dbReference type="PROSITE-ProRule" id="PRU00134"/>
    </source>
</evidence>
<comment type="function">
    <text evidence="12">Protein-lysine N-methyltransferase. Monomethylates PRMT5, modulating its transcriptional activity. May also act as a histone methyltransferase. Plays a critical role in cardiac development. Acts as a key epigenetic regulator of gene expression during cardiac development via its dual activities as a methyltransferase and negative regulator of HDAC1.</text>
</comment>
<dbReference type="InterPro" id="IPR011990">
    <property type="entry name" value="TPR-like_helical_dom_sf"/>
</dbReference>
<dbReference type="SUPFAM" id="SSF82199">
    <property type="entry name" value="SET domain"/>
    <property type="match status" value="1"/>
</dbReference>
<evidence type="ECO:0000256" key="9">
    <source>
        <dbReference type="ARBA" id="ARBA00022833"/>
    </source>
</evidence>
<evidence type="ECO:0000256" key="14">
    <source>
        <dbReference type="ARBA" id="ARBA00093680"/>
    </source>
</evidence>
<evidence type="ECO:0000256" key="10">
    <source>
        <dbReference type="ARBA" id="ARBA00023242"/>
    </source>
</evidence>
<evidence type="ECO:0000256" key="4">
    <source>
        <dbReference type="ARBA" id="ARBA00022603"/>
    </source>
</evidence>
<comment type="catalytic activity">
    <reaction evidence="11">
        <text>L-lysyl-[protein] + S-adenosyl-L-methionine = N(6)-methyl-L-lysyl-[protein] + S-adenosyl-L-homocysteine + H(+)</text>
        <dbReference type="Rhea" id="RHEA:51736"/>
        <dbReference type="Rhea" id="RHEA-COMP:9752"/>
        <dbReference type="Rhea" id="RHEA-COMP:13053"/>
        <dbReference type="ChEBI" id="CHEBI:15378"/>
        <dbReference type="ChEBI" id="CHEBI:29969"/>
        <dbReference type="ChEBI" id="CHEBI:57856"/>
        <dbReference type="ChEBI" id="CHEBI:59789"/>
        <dbReference type="ChEBI" id="CHEBI:61929"/>
    </reaction>
</comment>
<dbReference type="PANTHER" id="PTHR46165:SF2">
    <property type="entry name" value="SET AND MYND DOMAIN-CONTAINING PROTEIN 4"/>
    <property type="match status" value="1"/>
</dbReference>
<evidence type="ECO:0000256" key="3">
    <source>
        <dbReference type="ARBA" id="ARBA00022490"/>
    </source>
</evidence>
<evidence type="ECO:0000256" key="13">
    <source>
        <dbReference type="ARBA" id="ARBA00093635"/>
    </source>
</evidence>
<feature type="non-terminal residue" evidence="18">
    <location>
        <position position="534"/>
    </location>
</feature>
<keyword evidence="3" id="KW-0963">Cytoplasm</keyword>